<dbReference type="PANTHER" id="PTHR10039">
    <property type="entry name" value="AMELOGENIN"/>
    <property type="match status" value="1"/>
</dbReference>
<dbReference type="InterPro" id="IPR027417">
    <property type="entry name" value="P-loop_NTPase"/>
</dbReference>
<keyword evidence="1" id="KW-0677">Repeat</keyword>
<feature type="domain" description="NACHT" evidence="2">
    <location>
        <begin position="82"/>
        <end position="225"/>
    </location>
</feature>
<evidence type="ECO:0000313" key="4">
    <source>
        <dbReference type="Proteomes" id="UP000605986"/>
    </source>
</evidence>
<name>A0A8H4KH55_9HYPO</name>
<dbReference type="AlphaFoldDB" id="A0A8H4KH55"/>
<protein>
    <submittedName>
        <fullName evidence="3">WD domain-containing protein</fullName>
    </submittedName>
</protein>
<dbReference type="InterPro" id="IPR054471">
    <property type="entry name" value="GPIID_WHD"/>
</dbReference>
<evidence type="ECO:0000256" key="1">
    <source>
        <dbReference type="ARBA" id="ARBA00022737"/>
    </source>
</evidence>
<dbReference type="OrthoDB" id="538223at2759"/>
<evidence type="ECO:0000259" key="2">
    <source>
        <dbReference type="PROSITE" id="PS50837"/>
    </source>
</evidence>
<dbReference type="InterPro" id="IPR007111">
    <property type="entry name" value="NACHT_NTPase"/>
</dbReference>
<dbReference type="Pfam" id="PF22939">
    <property type="entry name" value="WHD_GPIID"/>
    <property type="match status" value="1"/>
</dbReference>
<feature type="non-terminal residue" evidence="3">
    <location>
        <position position="485"/>
    </location>
</feature>
<keyword evidence="4" id="KW-1185">Reference proteome</keyword>
<dbReference type="Gene3D" id="3.40.50.300">
    <property type="entry name" value="P-loop containing nucleotide triphosphate hydrolases"/>
    <property type="match status" value="1"/>
</dbReference>
<dbReference type="InterPro" id="IPR056884">
    <property type="entry name" value="NPHP3-like_N"/>
</dbReference>
<proteinExistence type="predicted"/>
<reference evidence="3" key="1">
    <citation type="submission" date="2020-01" db="EMBL/GenBank/DDBJ databases">
        <title>Identification and distribution of gene clusters putatively required for synthesis of sphingolipid metabolism inhibitors in phylogenetically diverse species of the filamentous fungus Fusarium.</title>
        <authorList>
            <person name="Kim H.-S."/>
            <person name="Busman M."/>
            <person name="Brown D.W."/>
            <person name="Divon H."/>
            <person name="Uhlig S."/>
            <person name="Proctor R.H."/>
        </authorList>
    </citation>
    <scope>NUCLEOTIDE SEQUENCE</scope>
    <source>
        <strain evidence="3">NRRL 53441</strain>
    </source>
</reference>
<comment type="caution">
    <text evidence="3">The sequence shown here is derived from an EMBL/GenBank/DDBJ whole genome shotgun (WGS) entry which is preliminary data.</text>
</comment>
<evidence type="ECO:0000313" key="3">
    <source>
        <dbReference type="EMBL" id="KAF4449173.1"/>
    </source>
</evidence>
<accession>A0A8H4KH55</accession>
<gene>
    <name evidence="3" type="ORF">F53441_7497</name>
</gene>
<sequence>MPNIIQGGNITVTEPKVTGGILNIRHNFIKQERDRLFEHVRVTDPRGDKARIIRTAGTILQDSYSWFLDTDTFARWRDNDESVLWLSGNPGKGKTILICAAIEALQKLDPPVNVSFFFCQATNDRLNTPTAVLRGLIYLLALQQESLASHIRKKYDEAGQPLFEDQNAWDALSEVLVNILKDPGLKRTYLIVDALDECKFKELPYLLEFIKQNTSPLAKWAISSRHDPLISERISRYPSLTSFNLEDEHHAKHISNAVRHYIDDRLSNLDSIKDNPDLHRELRGIMQEKSQGTFLWIAHVVKELETAYEWDMMKVVKETPKDLHQVYAQMMQQIKLLPRQNPELCRRTLKAAAAASRPLHLDELRILAGLPEAIAKRPKYVEKVVKMCHCFITIEDGMVHIVHQTARDFLLKDLFDTGEHEKKAQDASDTKMVLSPEGIKGQYSVMLSRSLNAMSLTLRRGVYDLKDPDHPIVLVNTPDNDPLAA</sequence>
<dbReference type="Pfam" id="PF24883">
    <property type="entry name" value="NPHP3_N"/>
    <property type="match status" value="1"/>
</dbReference>
<dbReference type="EMBL" id="JAADJG010000303">
    <property type="protein sequence ID" value="KAF4449173.1"/>
    <property type="molecule type" value="Genomic_DNA"/>
</dbReference>
<dbReference type="Proteomes" id="UP000605986">
    <property type="component" value="Unassembled WGS sequence"/>
</dbReference>
<dbReference type="PROSITE" id="PS50837">
    <property type="entry name" value="NACHT"/>
    <property type="match status" value="1"/>
</dbReference>
<dbReference type="SUPFAM" id="SSF52540">
    <property type="entry name" value="P-loop containing nucleoside triphosphate hydrolases"/>
    <property type="match status" value="1"/>
</dbReference>
<organism evidence="3 4">
    <name type="scientific">Fusarium austroafricanum</name>
    <dbReference type="NCBI Taxonomy" id="2364996"/>
    <lineage>
        <taxon>Eukaryota</taxon>
        <taxon>Fungi</taxon>
        <taxon>Dikarya</taxon>
        <taxon>Ascomycota</taxon>
        <taxon>Pezizomycotina</taxon>
        <taxon>Sordariomycetes</taxon>
        <taxon>Hypocreomycetidae</taxon>
        <taxon>Hypocreales</taxon>
        <taxon>Nectriaceae</taxon>
        <taxon>Fusarium</taxon>
        <taxon>Fusarium concolor species complex</taxon>
    </lineage>
</organism>